<protein>
    <submittedName>
        <fullName evidence="5">Mitochondrial splicing suppressor 51-like C-terminal domain-containing protein</fullName>
    </submittedName>
</protein>
<keyword evidence="2" id="KW-1133">Transmembrane helix</keyword>
<evidence type="ECO:0000313" key="6">
    <source>
        <dbReference type="Proteomes" id="UP001152797"/>
    </source>
</evidence>
<evidence type="ECO:0000313" key="4">
    <source>
        <dbReference type="EMBL" id="CAL1136918.1"/>
    </source>
</evidence>
<keyword evidence="6" id="KW-1185">Reference proteome</keyword>
<evidence type="ECO:0000313" key="5">
    <source>
        <dbReference type="EMBL" id="CAL4770855.1"/>
    </source>
</evidence>
<organism evidence="3">
    <name type="scientific">Cladocopium goreaui</name>
    <dbReference type="NCBI Taxonomy" id="2562237"/>
    <lineage>
        <taxon>Eukaryota</taxon>
        <taxon>Sar</taxon>
        <taxon>Alveolata</taxon>
        <taxon>Dinophyceae</taxon>
        <taxon>Suessiales</taxon>
        <taxon>Symbiodiniaceae</taxon>
        <taxon>Cladocopium</taxon>
    </lineage>
</organism>
<feature type="transmembrane region" description="Helical" evidence="2">
    <location>
        <begin position="81"/>
        <end position="102"/>
    </location>
</feature>
<feature type="transmembrane region" description="Helical" evidence="2">
    <location>
        <begin position="190"/>
        <end position="212"/>
    </location>
</feature>
<gene>
    <name evidence="3" type="ORF">C1SCF055_LOCUS11148</name>
</gene>
<dbReference type="EMBL" id="CAMXCT020000812">
    <property type="protein sequence ID" value="CAL1136918.1"/>
    <property type="molecule type" value="Genomic_DNA"/>
</dbReference>
<feature type="region of interest" description="Disordered" evidence="1">
    <location>
        <begin position="1"/>
        <end position="31"/>
    </location>
</feature>
<feature type="transmembrane region" description="Helical" evidence="2">
    <location>
        <begin position="143"/>
        <end position="163"/>
    </location>
</feature>
<evidence type="ECO:0000313" key="3">
    <source>
        <dbReference type="EMBL" id="CAI3983543.1"/>
    </source>
</evidence>
<comment type="caution">
    <text evidence="3">The sequence shown here is derived from an EMBL/GenBank/DDBJ whole genome shotgun (WGS) entry which is preliminary data.</text>
</comment>
<feature type="compositionally biased region" description="Basic and acidic residues" evidence="1">
    <location>
        <begin position="1"/>
        <end position="19"/>
    </location>
</feature>
<evidence type="ECO:0000256" key="2">
    <source>
        <dbReference type="SAM" id="Phobius"/>
    </source>
</evidence>
<dbReference type="OrthoDB" id="408646at2759"/>
<dbReference type="AlphaFoldDB" id="A0A9P1C3Q6"/>
<name>A0A9P1C3Q6_9DINO</name>
<accession>A0A9P1C3Q6</accession>
<keyword evidence="2" id="KW-0472">Membrane</keyword>
<keyword evidence="2" id="KW-0812">Transmembrane</keyword>
<reference evidence="3" key="1">
    <citation type="submission" date="2022-10" db="EMBL/GenBank/DDBJ databases">
        <authorList>
            <person name="Chen Y."/>
            <person name="Dougan E. K."/>
            <person name="Chan C."/>
            <person name="Rhodes N."/>
            <person name="Thang M."/>
        </authorList>
    </citation>
    <scope>NUCLEOTIDE SEQUENCE</scope>
</reference>
<feature type="transmembrane region" description="Helical" evidence="2">
    <location>
        <begin position="114"/>
        <end position="131"/>
    </location>
</feature>
<dbReference type="Proteomes" id="UP001152797">
    <property type="component" value="Unassembled WGS sequence"/>
</dbReference>
<dbReference type="EMBL" id="CAMXCT030000812">
    <property type="protein sequence ID" value="CAL4770855.1"/>
    <property type="molecule type" value="Genomic_DNA"/>
</dbReference>
<proteinExistence type="predicted"/>
<evidence type="ECO:0000256" key="1">
    <source>
        <dbReference type="SAM" id="MobiDB-lite"/>
    </source>
</evidence>
<feature type="transmembrane region" description="Helical" evidence="2">
    <location>
        <begin position="335"/>
        <end position="351"/>
    </location>
</feature>
<sequence>MKEDTTDMEDVEKNEKKSITEGPAPTSYSGEAELVEAEDSDRLLPKKIPKGGFPHLDITRIVCVMLVAIDHGSPMYSEWNVIYVQQWTLQWIVLVSGVSFCLSSKPLLPYLGRLAIYAAVGIMVNWSAWIATGQDWEHDFFNVVFQMWFIVGLMLFCTILAPLKYWLKQDATQLESAEPLPSEPAEDEGVLNIVLTIVMALLFIGLLCVVFLPKLLNPFVAPIFLDFAKAIHGDGNVWGLPSNLKESQDFVAHLCTYAFLTLSNLFLLRTFRSIRIKASIIPWMIMANTLVNRSLMYRGPEERPFHLLDIMILGMVTQTYGLMYRKTVGEYYCRYWFVLLIGFALTWPPYLDKRLDMYPTFDRILRRGEGDWVMVAGAIGKDMERWKK</sequence>
<reference evidence="4" key="2">
    <citation type="submission" date="2024-04" db="EMBL/GenBank/DDBJ databases">
        <authorList>
            <person name="Chen Y."/>
            <person name="Shah S."/>
            <person name="Dougan E. K."/>
            <person name="Thang M."/>
            <person name="Chan C."/>
        </authorList>
    </citation>
    <scope>NUCLEOTIDE SEQUENCE [LARGE SCALE GENOMIC DNA]</scope>
</reference>
<feature type="transmembrane region" description="Helical" evidence="2">
    <location>
        <begin position="250"/>
        <end position="268"/>
    </location>
</feature>
<dbReference type="EMBL" id="CAMXCT010000812">
    <property type="protein sequence ID" value="CAI3983543.1"/>
    <property type="molecule type" value="Genomic_DNA"/>
</dbReference>